<reference evidence="1 2" key="1">
    <citation type="submission" date="2018-12" db="EMBL/GenBank/DDBJ databases">
        <authorList>
            <person name="Feng G."/>
            <person name="Zhu H."/>
        </authorList>
    </citation>
    <scope>NUCLEOTIDE SEQUENCE [LARGE SCALE GENOMIC DNA]</scope>
    <source>
        <strain evidence="1 2">9PBR-2</strain>
    </source>
</reference>
<dbReference type="EMBL" id="RWIS01000003">
    <property type="protein sequence ID" value="RSK35368.1"/>
    <property type="molecule type" value="Genomic_DNA"/>
</dbReference>
<name>A0A3R9NKI6_9BACT</name>
<dbReference type="AlphaFoldDB" id="A0A3R9NKI6"/>
<accession>A0A3R9NKI6</accession>
<dbReference type="Proteomes" id="UP000280066">
    <property type="component" value="Unassembled WGS sequence"/>
</dbReference>
<sequence>MFTPAAYRRAASCRTTHSVLPLRQIEFTALGGELVPYSVGQAALRSKQALLVGGLLVYGTTPG</sequence>
<dbReference type="RefSeq" id="WP_125427960.1">
    <property type="nucleotide sequence ID" value="NZ_RWIS01000003.1"/>
</dbReference>
<protein>
    <submittedName>
        <fullName evidence="1">Uncharacterized protein</fullName>
    </submittedName>
</protein>
<organism evidence="1 2">
    <name type="scientific">Hymenobacter metallilatus</name>
    <dbReference type="NCBI Taxonomy" id="2493666"/>
    <lineage>
        <taxon>Bacteria</taxon>
        <taxon>Pseudomonadati</taxon>
        <taxon>Bacteroidota</taxon>
        <taxon>Cytophagia</taxon>
        <taxon>Cytophagales</taxon>
        <taxon>Hymenobacteraceae</taxon>
        <taxon>Hymenobacter</taxon>
    </lineage>
</organism>
<keyword evidence="2" id="KW-1185">Reference proteome</keyword>
<comment type="caution">
    <text evidence="1">The sequence shown here is derived from an EMBL/GenBank/DDBJ whole genome shotgun (WGS) entry which is preliminary data.</text>
</comment>
<evidence type="ECO:0000313" key="2">
    <source>
        <dbReference type="Proteomes" id="UP000280066"/>
    </source>
</evidence>
<gene>
    <name evidence="1" type="ORF">EI290_06625</name>
</gene>
<evidence type="ECO:0000313" key="1">
    <source>
        <dbReference type="EMBL" id="RSK35368.1"/>
    </source>
</evidence>
<proteinExistence type="predicted"/>